<evidence type="ECO:0000256" key="1">
    <source>
        <dbReference type="SAM" id="Phobius"/>
    </source>
</evidence>
<accession>A0A939K374</accession>
<sequence length="110" mass="12086">MRSATVLLYNTAVGQLREEATGYSFCYSAQFLTTPGVRPISLTLPLATAVYLSPYLFPFFVGLLPEGYNRSVQCRLLKIDENDDFSLLLAVAHTDTIGAVRVVANDPPEL</sequence>
<feature type="transmembrane region" description="Helical" evidence="1">
    <location>
        <begin position="42"/>
        <end position="64"/>
    </location>
</feature>
<evidence type="ECO:0000259" key="2">
    <source>
        <dbReference type="Pfam" id="PF13657"/>
    </source>
</evidence>
<dbReference type="EMBL" id="JAFMYU010000026">
    <property type="protein sequence ID" value="MBO0934060.1"/>
    <property type="molecule type" value="Genomic_DNA"/>
</dbReference>
<evidence type="ECO:0000313" key="3">
    <source>
        <dbReference type="EMBL" id="MBO0934060.1"/>
    </source>
</evidence>
<keyword evidence="1" id="KW-1133">Transmembrane helix</keyword>
<feature type="domain" description="HipA N-terminal subdomain 1" evidence="2">
    <location>
        <begin position="5"/>
        <end position="102"/>
    </location>
</feature>
<dbReference type="NCBIfam" id="TIGR03071">
    <property type="entry name" value="couple_hipA"/>
    <property type="match status" value="1"/>
</dbReference>
<protein>
    <submittedName>
        <fullName evidence="3">HipA N-terminal domain-containing protein</fullName>
    </submittedName>
</protein>
<dbReference type="RefSeq" id="WP_207338023.1">
    <property type="nucleotide sequence ID" value="NZ_JAFMYU010000026.1"/>
</dbReference>
<name>A0A939K374_9BACT</name>
<dbReference type="Pfam" id="PF13657">
    <property type="entry name" value="Couple_hipA"/>
    <property type="match status" value="1"/>
</dbReference>
<keyword evidence="1" id="KW-0812">Transmembrane</keyword>
<gene>
    <name evidence="3" type="ORF">J2I48_23835</name>
</gene>
<reference evidence="3 4" key="1">
    <citation type="submission" date="2021-03" db="EMBL/GenBank/DDBJ databases">
        <title>Fibrella sp. HMF5036 genome sequencing and assembly.</title>
        <authorList>
            <person name="Kang H."/>
            <person name="Kim H."/>
            <person name="Bae S."/>
            <person name="Joh K."/>
        </authorList>
    </citation>
    <scope>NUCLEOTIDE SEQUENCE [LARGE SCALE GENOMIC DNA]</scope>
    <source>
        <strain evidence="3 4">HMF5036</strain>
    </source>
</reference>
<dbReference type="InterPro" id="IPR017508">
    <property type="entry name" value="HipA_N1"/>
</dbReference>
<keyword evidence="4" id="KW-1185">Reference proteome</keyword>
<evidence type="ECO:0000313" key="4">
    <source>
        <dbReference type="Proteomes" id="UP000664795"/>
    </source>
</evidence>
<organism evidence="3 4">
    <name type="scientific">Fibrella aquatilis</name>
    <dbReference type="NCBI Taxonomy" id="2817059"/>
    <lineage>
        <taxon>Bacteria</taxon>
        <taxon>Pseudomonadati</taxon>
        <taxon>Bacteroidota</taxon>
        <taxon>Cytophagia</taxon>
        <taxon>Cytophagales</taxon>
        <taxon>Spirosomataceae</taxon>
        <taxon>Fibrella</taxon>
    </lineage>
</organism>
<dbReference type="AlphaFoldDB" id="A0A939K374"/>
<keyword evidence="1" id="KW-0472">Membrane</keyword>
<comment type="caution">
    <text evidence="3">The sequence shown here is derived from an EMBL/GenBank/DDBJ whole genome shotgun (WGS) entry which is preliminary data.</text>
</comment>
<dbReference type="Proteomes" id="UP000664795">
    <property type="component" value="Unassembled WGS sequence"/>
</dbReference>
<proteinExistence type="predicted"/>